<sequence>MRGAPKPRYANNNADESHIEYRYAHATNTSSPVPEGRSSHLPSSSHVAEYSSDMEVRPFACSLPDQRNEHPSRLHMMPVDYRRAPRSSMKNGDRTFVPVPSSPRYPPRHMDPPTSPVFSPFKAARTLRGESEDAALTFEHMRNSSDQSGHGSSGHTRRRSESDASKPTYRRVEEAAHYPMGFAANARDSLLSSKSAYPSRFSSATSNRRERSAGHQESPSAGSGGSSPRRHNHGLKLEDGCRRLPAVDFPRPYSPRPSPSSAGVTATPTSDTIIRRGRAVSSALVPWHMVDVPTVDGRVRKVKVRRSK</sequence>
<accession>A0A5C3Q7K0</accession>
<feature type="compositionally biased region" description="Basic and acidic residues" evidence="1">
    <location>
        <begin position="159"/>
        <end position="172"/>
    </location>
</feature>
<reference evidence="2 3" key="1">
    <citation type="journal article" date="2019" name="Nat. Ecol. Evol.">
        <title>Megaphylogeny resolves global patterns of mushroom evolution.</title>
        <authorList>
            <person name="Varga T."/>
            <person name="Krizsan K."/>
            <person name="Foldi C."/>
            <person name="Dima B."/>
            <person name="Sanchez-Garcia M."/>
            <person name="Sanchez-Ramirez S."/>
            <person name="Szollosi G.J."/>
            <person name="Szarkandi J.G."/>
            <person name="Papp V."/>
            <person name="Albert L."/>
            <person name="Andreopoulos W."/>
            <person name="Angelini C."/>
            <person name="Antonin V."/>
            <person name="Barry K.W."/>
            <person name="Bougher N.L."/>
            <person name="Buchanan P."/>
            <person name="Buyck B."/>
            <person name="Bense V."/>
            <person name="Catcheside P."/>
            <person name="Chovatia M."/>
            <person name="Cooper J."/>
            <person name="Damon W."/>
            <person name="Desjardin D."/>
            <person name="Finy P."/>
            <person name="Geml J."/>
            <person name="Haridas S."/>
            <person name="Hughes K."/>
            <person name="Justo A."/>
            <person name="Karasinski D."/>
            <person name="Kautmanova I."/>
            <person name="Kiss B."/>
            <person name="Kocsube S."/>
            <person name="Kotiranta H."/>
            <person name="LaButti K.M."/>
            <person name="Lechner B.E."/>
            <person name="Liimatainen K."/>
            <person name="Lipzen A."/>
            <person name="Lukacs Z."/>
            <person name="Mihaltcheva S."/>
            <person name="Morgado L.N."/>
            <person name="Niskanen T."/>
            <person name="Noordeloos M.E."/>
            <person name="Ohm R.A."/>
            <person name="Ortiz-Santana B."/>
            <person name="Ovrebo C."/>
            <person name="Racz N."/>
            <person name="Riley R."/>
            <person name="Savchenko A."/>
            <person name="Shiryaev A."/>
            <person name="Soop K."/>
            <person name="Spirin V."/>
            <person name="Szebenyi C."/>
            <person name="Tomsovsky M."/>
            <person name="Tulloss R.E."/>
            <person name="Uehling J."/>
            <person name="Grigoriev I.V."/>
            <person name="Vagvolgyi C."/>
            <person name="Papp T."/>
            <person name="Martin F.M."/>
            <person name="Miettinen O."/>
            <person name="Hibbett D.S."/>
            <person name="Nagy L.G."/>
        </authorList>
    </citation>
    <scope>NUCLEOTIDE SEQUENCE [LARGE SCALE GENOMIC DNA]</scope>
    <source>
        <strain evidence="2 3">CBS 309.79</strain>
    </source>
</reference>
<name>A0A5C3Q7K0_9AGAR</name>
<feature type="region of interest" description="Disordered" evidence="1">
    <location>
        <begin position="82"/>
        <end position="172"/>
    </location>
</feature>
<dbReference type="EMBL" id="ML178865">
    <property type="protein sequence ID" value="TFK96188.1"/>
    <property type="molecule type" value="Genomic_DNA"/>
</dbReference>
<evidence type="ECO:0000313" key="2">
    <source>
        <dbReference type="EMBL" id="TFK96188.1"/>
    </source>
</evidence>
<protein>
    <submittedName>
        <fullName evidence="2">Uncharacterized protein</fullName>
    </submittedName>
</protein>
<feature type="region of interest" description="Disordered" evidence="1">
    <location>
        <begin position="24"/>
        <end position="52"/>
    </location>
</feature>
<feature type="region of interest" description="Disordered" evidence="1">
    <location>
        <begin position="198"/>
        <end position="273"/>
    </location>
</feature>
<gene>
    <name evidence="2" type="ORF">BDV98DRAFT_608452</name>
</gene>
<proteinExistence type="predicted"/>
<feature type="compositionally biased region" description="Polar residues" evidence="1">
    <location>
        <begin position="262"/>
        <end position="272"/>
    </location>
</feature>
<organism evidence="2 3">
    <name type="scientific">Pterulicium gracile</name>
    <dbReference type="NCBI Taxonomy" id="1884261"/>
    <lineage>
        <taxon>Eukaryota</taxon>
        <taxon>Fungi</taxon>
        <taxon>Dikarya</taxon>
        <taxon>Basidiomycota</taxon>
        <taxon>Agaricomycotina</taxon>
        <taxon>Agaricomycetes</taxon>
        <taxon>Agaricomycetidae</taxon>
        <taxon>Agaricales</taxon>
        <taxon>Pleurotineae</taxon>
        <taxon>Pterulaceae</taxon>
        <taxon>Pterulicium</taxon>
    </lineage>
</organism>
<dbReference type="AlphaFoldDB" id="A0A5C3Q7K0"/>
<dbReference type="Proteomes" id="UP000305067">
    <property type="component" value="Unassembled WGS sequence"/>
</dbReference>
<evidence type="ECO:0000313" key="3">
    <source>
        <dbReference type="Proteomes" id="UP000305067"/>
    </source>
</evidence>
<evidence type="ECO:0000256" key="1">
    <source>
        <dbReference type="SAM" id="MobiDB-lite"/>
    </source>
</evidence>
<keyword evidence="3" id="KW-1185">Reference proteome</keyword>